<keyword evidence="3" id="KW-0547">Nucleotide-binding</keyword>
<dbReference type="InterPro" id="IPR017871">
    <property type="entry name" value="ABC_transporter-like_CS"/>
</dbReference>
<dbReference type="FunFam" id="3.40.50.300:FF:000425">
    <property type="entry name" value="Probable ABC transporter, ATP-binding subunit"/>
    <property type="match status" value="1"/>
</dbReference>
<keyword evidence="2" id="KW-0813">Transport</keyword>
<dbReference type="PANTHER" id="PTHR43117:SF4">
    <property type="entry name" value="OSMOPROTECTANT IMPORT ATP-BINDING PROTEIN OSMV"/>
    <property type="match status" value="1"/>
</dbReference>
<evidence type="ECO:0000313" key="8">
    <source>
        <dbReference type="Proteomes" id="UP000199208"/>
    </source>
</evidence>
<comment type="similarity">
    <text evidence="1">Belongs to the ABC transporter superfamily.</text>
</comment>
<dbReference type="Gene3D" id="3.40.50.300">
    <property type="entry name" value="P-loop containing nucleotide triphosphate hydrolases"/>
    <property type="match status" value="1"/>
</dbReference>
<dbReference type="SUPFAM" id="SSF52540">
    <property type="entry name" value="P-loop containing nucleoside triphosphate hydrolases"/>
    <property type="match status" value="1"/>
</dbReference>
<dbReference type="EMBL" id="FMWL01000004">
    <property type="protein sequence ID" value="SCZ78177.1"/>
    <property type="molecule type" value="Genomic_DNA"/>
</dbReference>
<feature type="domain" description="ABC transporter" evidence="6">
    <location>
        <begin position="2"/>
        <end position="235"/>
    </location>
</feature>
<evidence type="ECO:0000256" key="3">
    <source>
        <dbReference type="ARBA" id="ARBA00022741"/>
    </source>
</evidence>
<evidence type="ECO:0000256" key="2">
    <source>
        <dbReference type="ARBA" id="ARBA00022448"/>
    </source>
</evidence>
<name>A0A1G5RW81_9FIRM</name>
<proteinExistence type="inferred from homology"/>
<protein>
    <recommendedName>
        <fullName evidence="5">ABC-type quaternary amine transporter</fullName>
        <ecNumber evidence="5">7.6.2.9</ecNumber>
    </recommendedName>
</protein>
<dbReference type="Pfam" id="PF00005">
    <property type="entry name" value="ABC_tran"/>
    <property type="match status" value="1"/>
</dbReference>
<dbReference type="InterPro" id="IPR003439">
    <property type="entry name" value="ABC_transporter-like_ATP-bd"/>
</dbReference>
<accession>A0A1G5RW81</accession>
<evidence type="ECO:0000256" key="1">
    <source>
        <dbReference type="ARBA" id="ARBA00005417"/>
    </source>
</evidence>
<sequence length="345" mass="37833">MILLKQVFKAYGALEALRGIDLEIPEGECAVLIGPSGCGKSTLLKTINRMVDIDAGTIELGGVDVGAYAPELLRRQIGYCIQGVGLFPHFTVHDNIAVVPRLMKWPEAKIEVRVRELMEMSGLPESYRLKKPKELSGGEAQRVGVCRALAADPPVLLMDEPFGAVDPLTRERLQLAFTEIQKALKKTVVFVTHDVEEAITLADRIVVMNQGRILDAGTPGKFAGALKDDFVVSFLGSEYPLKLLRRYEVSVLALETLPEWRGDLPAGMRDTVPETMPDTLLGAIPDHFSGEAISQPPGHEASLKEVLSEMLRLGLRSIPVRDKTGRLAQVTYEDLAGWLKEVSQV</sequence>
<dbReference type="GO" id="GO:0015418">
    <property type="term" value="F:ABC-type quaternary ammonium compound transporting activity"/>
    <property type="evidence" value="ECO:0007669"/>
    <property type="project" value="UniProtKB-EC"/>
</dbReference>
<dbReference type="EC" id="7.6.2.9" evidence="5"/>
<dbReference type="SMART" id="SM00382">
    <property type="entry name" value="AAA"/>
    <property type="match status" value="1"/>
</dbReference>
<dbReference type="OrthoDB" id="9802264at2"/>
<dbReference type="PROSITE" id="PS00211">
    <property type="entry name" value="ABC_TRANSPORTER_1"/>
    <property type="match status" value="1"/>
</dbReference>
<evidence type="ECO:0000256" key="5">
    <source>
        <dbReference type="ARBA" id="ARBA00066388"/>
    </source>
</evidence>
<dbReference type="RefSeq" id="WP_092589932.1">
    <property type="nucleotide sequence ID" value="NZ_FMWL01000004.1"/>
</dbReference>
<dbReference type="PANTHER" id="PTHR43117">
    <property type="entry name" value="OSMOPROTECTANT IMPORT ATP-BINDING PROTEIN OSMV"/>
    <property type="match status" value="1"/>
</dbReference>
<dbReference type="GO" id="GO:0016887">
    <property type="term" value="F:ATP hydrolysis activity"/>
    <property type="evidence" value="ECO:0007669"/>
    <property type="project" value="InterPro"/>
</dbReference>
<dbReference type="InterPro" id="IPR003593">
    <property type="entry name" value="AAA+_ATPase"/>
</dbReference>
<evidence type="ECO:0000259" key="6">
    <source>
        <dbReference type="PROSITE" id="PS50893"/>
    </source>
</evidence>
<dbReference type="GO" id="GO:0005524">
    <property type="term" value="F:ATP binding"/>
    <property type="evidence" value="ECO:0007669"/>
    <property type="project" value="UniProtKB-KW"/>
</dbReference>
<evidence type="ECO:0000256" key="4">
    <source>
        <dbReference type="ARBA" id="ARBA00022840"/>
    </source>
</evidence>
<dbReference type="Proteomes" id="UP000199208">
    <property type="component" value="Unassembled WGS sequence"/>
</dbReference>
<organism evidence="7 8">
    <name type="scientific">Acidaminobacter hydrogenoformans DSM 2784</name>
    <dbReference type="NCBI Taxonomy" id="1120920"/>
    <lineage>
        <taxon>Bacteria</taxon>
        <taxon>Bacillati</taxon>
        <taxon>Bacillota</taxon>
        <taxon>Clostridia</taxon>
        <taxon>Peptostreptococcales</taxon>
        <taxon>Acidaminobacteraceae</taxon>
        <taxon>Acidaminobacter</taxon>
    </lineage>
</organism>
<reference evidence="7 8" key="1">
    <citation type="submission" date="2016-10" db="EMBL/GenBank/DDBJ databases">
        <authorList>
            <person name="de Groot N.N."/>
        </authorList>
    </citation>
    <scope>NUCLEOTIDE SEQUENCE [LARGE SCALE GENOMIC DNA]</scope>
    <source>
        <strain evidence="7 8">DSM 2784</strain>
    </source>
</reference>
<gene>
    <name evidence="7" type="ORF">SAMN03080599_01136</name>
</gene>
<dbReference type="AlphaFoldDB" id="A0A1G5RW81"/>
<keyword evidence="4 7" id="KW-0067">ATP-binding</keyword>
<dbReference type="InterPro" id="IPR027417">
    <property type="entry name" value="P-loop_NTPase"/>
</dbReference>
<dbReference type="PROSITE" id="PS50893">
    <property type="entry name" value="ABC_TRANSPORTER_2"/>
    <property type="match status" value="1"/>
</dbReference>
<keyword evidence="8" id="KW-1185">Reference proteome</keyword>
<dbReference type="STRING" id="1120920.SAMN03080599_01136"/>
<evidence type="ECO:0000313" key="7">
    <source>
        <dbReference type="EMBL" id="SCZ78177.1"/>
    </source>
</evidence>